<dbReference type="EnsemblPlants" id="Pp3c11_22060V3.1">
    <property type="protein sequence ID" value="Pp3c11_22060V3.1"/>
    <property type="gene ID" value="Pp3c11_22060"/>
</dbReference>
<dbReference type="HOGENOM" id="CLU_1589207_0_0_1"/>
<dbReference type="EnsemblPlants" id="Pp3c11_22060V3.2">
    <property type="protein sequence ID" value="Pp3c11_22060V3.2"/>
    <property type="gene ID" value="Pp3c11_22060"/>
</dbReference>
<organism evidence="1">
    <name type="scientific">Physcomitrium patens</name>
    <name type="common">Spreading-leaved earth moss</name>
    <name type="synonym">Physcomitrella patens</name>
    <dbReference type="NCBI Taxonomy" id="3218"/>
    <lineage>
        <taxon>Eukaryota</taxon>
        <taxon>Viridiplantae</taxon>
        <taxon>Streptophyta</taxon>
        <taxon>Embryophyta</taxon>
        <taxon>Bryophyta</taxon>
        <taxon>Bryophytina</taxon>
        <taxon>Bryopsida</taxon>
        <taxon>Funariidae</taxon>
        <taxon>Funariales</taxon>
        <taxon>Funariaceae</taxon>
        <taxon>Physcomitrium</taxon>
    </lineage>
</organism>
<keyword evidence="3" id="KW-1185">Reference proteome</keyword>
<dbReference type="Gramene" id="Pp3c11_22060V3.2">
    <property type="protein sequence ID" value="Pp3c11_22060V3.2"/>
    <property type="gene ID" value="Pp3c11_22060"/>
</dbReference>
<proteinExistence type="predicted"/>
<reference evidence="2" key="3">
    <citation type="submission" date="2020-12" db="UniProtKB">
        <authorList>
            <consortium name="EnsemblPlants"/>
        </authorList>
    </citation>
    <scope>IDENTIFICATION</scope>
</reference>
<sequence length="169" mass="18630">MPKGSGLPLCMSGVCIMTRVPDQKTSLCSTSSRFPSLCRGSSATMNFGVRAALNLNATESRGAACDAEDTSRENSAELLSGSCGLEANVHQRRNAIARKMVELDRQRESLRKRRLVQGLGSFLEEQAFMLLRQSRLSQEDNRSLWQELIYAELYASDSRRLGHCGARAA</sequence>
<dbReference type="KEGG" id="ppp:112288259"/>
<dbReference type="EMBL" id="ABEU02000011">
    <property type="protein sequence ID" value="PNR45596.1"/>
    <property type="molecule type" value="Genomic_DNA"/>
</dbReference>
<evidence type="ECO:0000313" key="3">
    <source>
        <dbReference type="Proteomes" id="UP000006727"/>
    </source>
</evidence>
<dbReference type="AlphaFoldDB" id="A9RVI8"/>
<dbReference type="Gramene" id="Pp3c11_22060V3.1">
    <property type="protein sequence ID" value="Pp3c11_22060V3.1"/>
    <property type="gene ID" value="Pp3c11_22060"/>
</dbReference>
<dbReference type="GeneID" id="112288259"/>
<dbReference type="RefSeq" id="XP_024388044.1">
    <property type="nucleotide sequence ID" value="XM_024532276.2"/>
</dbReference>
<dbReference type="OrthoDB" id="10520164at2759"/>
<name>A9RVI8_PHYPA</name>
<reference evidence="1 3" key="2">
    <citation type="journal article" date="2018" name="Plant J.">
        <title>The Physcomitrella patens chromosome-scale assembly reveals moss genome structure and evolution.</title>
        <authorList>
            <person name="Lang D."/>
            <person name="Ullrich K.K."/>
            <person name="Murat F."/>
            <person name="Fuchs J."/>
            <person name="Jenkins J."/>
            <person name="Haas F.B."/>
            <person name="Piednoel M."/>
            <person name="Gundlach H."/>
            <person name="Van Bel M."/>
            <person name="Meyberg R."/>
            <person name="Vives C."/>
            <person name="Morata J."/>
            <person name="Symeonidi A."/>
            <person name="Hiss M."/>
            <person name="Muchero W."/>
            <person name="Kamisugi Y."/>
            <person name="Saleh O."/>
            <person name="Blanc G."/>
            <person name="Decker E.L."/>
            <person name="van Gessel N."/>
            <person name="Grimwood J."/>
            <person name="Hayes R.D."/>
            <person name="Graham S.W."/>
            <person name="Gunter L.E."/>
            <person name="McDaniel S.F."/>
            <person name="Hoernstein S.N.W."/>
            <person name="Larsson A."/>
            <person name="Li F.W."/>
            <person name="Perroud P.F."/>
            <person name="Phillips J."/>
            <person name="Ranjan P."/>
            <person name="Rokshar D.S."/>
            <person name="Rothfels C.J."/>
            <person name="Schneider L."/>
            <person name="Shu S."/>
            <person name="Stevenson D.W."/>
            <person name="Thummler F."/>
            <person name="Tillich M."/>
            <person name="Villarreal Aguilar J.C."/>
            <person name="Widiez T."/>
            <person name="Wong G.K."/>
            <person name="Wymore A."/>
            <person name="Zhang Y."/>
            <person name="Zimmer A.D."/>
            <person name="Quatrano R.S."/>
            <person name="Mayer K.F.X."/>
            <person name="Goodstein D."/>
            <person name="Casacuberta J.M."/>
            <person name="Vandepoele K."/>
            <person name="Reski R."/>
            <person name="Cuming A.C."/>
            <person name="Tuskan G.A."/>
            <person name="Maumus F."/>
            <person name="Salse J."/>
            <person name="Schmutz J."/>
            <person name="Rensing S.A."/>
        </authorList>
    </citation>
    <scope>NUCLEOTIDE SEQUENCE [LARGE SCALE GENOMIC DNA]</scope>
    <source>
        <strain evidence="2 3">cv. Gransden 2004</strain>
    </source>
</reference>
<reference evidence="1 3" key="1">
    <citation type="journal article" date="2008" name="Science">
        <title>The Physcomitrella genome reveals evolutionary insights into the conquest of land by plants.</title>
        <authorList>
            <person name="Rensing S."/>
            <person name="Lang D."/>
            <person name="Zimmer A."/>
            <person name="Terry A."/>
            <person name="Salamov A."/>
            <person name="Shapiro H."/>
            <person name="Nishiyama T."/>
            <person name="Perroud P.-F."/>
            <person name="Lindquist E."/>
            <person name="Kamisugi Y."/>
            <person name="Tanahashi T."/>
            <person name="Sakakibara K."/>
            <person name="Fujita T."/>
            <person name="Oishi K."/>
            <person name="Shin-I T."/>
            <person name="Kuroki Y."/>
            <person name="Toyoda A."/>
            <person name="Suzuki Y."/>
            <person name="Hashimoto A."/>
            <person name="Yamaguchi K."/>
            <person name="Sugano A."/>
            <person name="Kohara Y."/>
            <person name="Fujiyama A."/>
            <person name="Anterola A."/>
            <person name="Aoki S."/>
            <person name="Ashton N."/>
            <person name="Barbazuk W.B."/>
            <person name="Barker E."/>
            <person name="Bennetzen J."/>
            <person name="Bezanilla M."/>
            <person name="Blankenship R."/>
            <person name="Cho S.H."/>
            <person name="Dutcher S."/>
            <person name="Estelle M."/>
            <person name="Fawcett J.A."/>
            <person name="Gundlach H."/>
            <person name="Hanada K."/>
            <person name="Heyl A."/>
            <person name="Hicks K.A."/>
            <person name="Hugh J."/>
            <person name="Lohr M."/>
            <person name="Mayer K."/>
            <person name="Melkozernov A."/>
            <person name="Murata T."/>
            <person name="Nelson D."/>
            <person name="Pils B."/>
            <person name="Prigge M."/>
            <person name="Reiss B."/>
            <person name="Renner T."/>
            <person name="Rombauts S."/>
            <person name="Rushton P."/>
            <person name="Sanderfoot A."/>
            <person name="Schween G."/>
            <person name="Shiu S.-H."/>
            <person name="Stueber K."/>
            <person name="Theodoulou F.L."/>
            <person name="Tu H."/>
            <person name="Van de Peer Y."/>
            <person name="Verrier P.J."/>
            <person name="Waters E."/>
            <person name="Wood A."/>
            <person name="Yang L."/>
            <person name="Cove D."/>
            <person name="Cuming A."/>
            <person name="Hasebe M."/>
            <person name="Lucas S."/>
            <person name="Mishler D.B."/>
            <person name="Reski R."/>
            <person name="Grigoriev I."/>
            <person name="Quatrano R.S."/>
            <person name="Boore J.L."/>
        </authorList>
    </citation>
    <scope>NUCLEOTIDE SEQUENCE [LARGE SCALE GENOMIC DNA]</scope>
    <source>
        <strain evidence="2 3">cv. Gransden 2004</strain>
    </source>
</reference>
<dbReference type="Proteomes" id="UP000006727">
    <property type="component" value="Chromosome 11"/>
</dbReference>
<evidence type="ECO:0000313" key="1">
    <source>
        <dbReference type="EMBL" id="PNR45596.1"/>
    </source>
</evidence>
<gene>
    <name evidence="2" type="primary">LOC112288259</name>
    <name evidence="1" type="ORF">PHYPA_015367</name>
</gene>
<accession>A9RVI8</accession>
<protein>
    <submittedName>
        <fullName evidence="1 2">Uncharacterized protein</fullName>
    </submittedName>
</protein>
<evidence type="ECO:0000313" key="2">
    <source>
        <dbReference type="EnsemblPlants" id="Pp3c11_22060V3.1"/>
    </source>
</evidence>
<dbReference type="PaxDb" id="3218-PP1S31_230V6.1"/>